<dbReference type="EnsemblProtists" id="EKX52972">
    <property type="protein sequence ID" value="EKX52972"/>
    <property type="gene ID" value="GUITHDRAFT_92151"/>
</dbReference>
<evidence type="ECO:0000256" key="7">
    <source>
        <dbReference type="ARBA" id="ARBA00022840"/>
    </source>
</evidence>
<dbReference type="GO" id="GO:0004385">
    <property type="term" value="F:GMP kinase activity"/>
    <property type="evidence" value="ECO:0007669"/>
    <property type="project" value="UniProtKB-EC"/>
</dbReference>
<protein>
    <recommendedName>
        <fullName evidence="3">guanylate kinase</fullName>
        <ecNumber evidence="3">2.7.4.8</ecNumber>
    </recommendedName>
</protein>
<dbReference type="EC" id="2.7.4.8" evidence="3"/>
<dbReference type="AlphaFoldDB" id="L1JX84"/>
<dbReference type="InterPro" id="IPR008144">
    <property type="entry name" value="Guanylate_kin-like_dom"/>
</dbReference>
<comment type="subcellular location">
    <subcellularLocation>
        <location evidence="1">Plastid</location>
        <location evidence="1">Chloroplast</location>
    </subcellularLocation>
</comment>
<dbReference type="SMART" id="SM00072">
    <property type="entry name" value="GuKc"/>
    <property type="match status" value="1"/>
</dbReference>
<dbReference type="GO" id="GO:0005524">
    <property type="term" value="F:ATP binding"/>
    <property type="evidence" value="ECO:0007669"/>
    <property type="project" value="UniProtKB-KW"/>
</dbReference>
<accession>L1JX84</accession>
<evidence type="ECO:0000256" key="4">
    <source>
        <dbReference type="ARBA" id="ARBA00022679"/>
    </source>
</evidence>
<dbReference type="InterPro" id="IPR020590">
    <property type="entry name" value="Guanylate_kinase_CS"/>
</dbReference>
<keyword evidence="7" id="KW-0067">ATP-binding</keyword>
<keyword evidence="11" id="KW-1185">Reference proteome</keyword>
<dbReference type="RefSeq" id="XP_005839952.1">
    <property type="nucleotide sequence ID" value="XM_005839895.1"/>
</dbReference>
<dbReference type="EMBL" id="JH992971">
    <property type="protein sequence ID" value="EKX52972.1"/>
    <property type="molecule type" value="Genomic_DNA"/>
</dbReference>
<dbReference type="FunFam" id="3.30.63.10:FF:000002">
    <property type="entry name" value="Guanylate kinase 1"/>
    <property type="match status" value="1"/>
</dbReference>
<dbReference type="Gene3D" id="3.40.50.300">
    <property type="entry name" value="P-loop containing nucleotide triphosphate hydrolases"/>
    <property type="match status" value="1"/>
</dbReference>
<dbReference type="NCBIfam" id="TIGR03263">
    <property type="entry name" value="guanyl_kin"/>
    <property type="match status" value="1"/>
</dbReference>
<dbReference type="PaxDb" id="55529-EKX52972"/>
<dbReference type="GO" id="GO:0009507">
    <property type="term" value="C:chloroplast"/>
    <property type="evidence" value="ECO:0007669"/>
    <property type="project" value="UniProtKB-SubCell"/>
</dbReference>
<dbReference type="STRING" id="905079.L1JX84"/>
<dbReference type="OMA" id="EWAVVHG"/>
<evidence type="ECO:0000256" key="2">
    <source>
        <dbReference type="ARBA" id="ARBA00005790"/>
    </source>
</evidence>
<dbReference type="InterPro" id="IPR008145">
    <property type="entry name" value="GK/Ca_channel_bsu"/>
</dbReference>
<dbReference type="PANTHER" id="PTHR23117:SF13">
    <property type="entry name" value="GUANYLATE KINASE"/>
    <property type="match status" value="1"/>
</dbReference>
<evidence type="ECO:0000313" key="10">
    <source>
        <dbReference type="EnsemblProtists" id="EKX52972"/>
    </source>
</evidence>
<keyword evidence="6" id="KW-0418">Kinase</keyword>
<dbReference type="PANTHER" id="PTHR23117">
    <property type="entry name" value="GUANYLATE KINASE-RELATED"/>
    <property type="match status" value="1"/>
</dbReference>
<feature type="domain" description="Guanylate kinase-like" evidence="8">
    <location>
        <begin position="4"/>
        <end position="186"/>
    </location>
</feature>
<dbReference type="InterPro" id="IPR017665">
    <property type="entry name" value="Guanylate_kinase"/>
</dbReference>
<keyword evidence="5" id="KW-0547">Nucleotide-binding</keyword>
<dbReference type="Pfam" id="PF00625">
    <property type="entry name" value="Guanylate_kin"/>
    <property type="match status" value="1"/>
</dbReference>
<proteinExistence type="inferred from homology"/>
<dbReference type="InterPro" id="IPR027417">
    <property type="entry name" value="P-loop_NTPase"/>
</dbReference>
<dbReference type="Proteomes" id="UP000011087">
    <property type="component" value="Unassembled WGS sequence"/>
</dbReference>
<evidence type="ECO:0000259" key="8">
    <source>
        <dbReference type="PROSITE" id="PS50052"/>
    </source>
</evidence>
<evidence type="ECO:0000256" key="3">
    <source>
        <dbReference type="ARBA" id="ARBA00012961"/>
    </source>
</evidence>
<dbReference type="HAMAP" id="MF_00328">
    <property type="entry name" value="Guanylate_kinase"/>
    <property type="match status" value="1"/>
</dbReference>
<dbReference type="KEGG" id="gtt:GUITHDRAFT_92151"/>
<evidence type="ECO:0000313" key="9">
    <source>
        <dbReference type="EMBL" id="EKX52972.1"/>
    </source>
</evidence>
<dbReference type="GO" id="GO:0005829">
    <property type="term" value="C:cytosol"/>
    <property type="evidence" value="ECO:0007669"/>
    <property type="project" value="TreeGrafter"/>
</dbReference>
<comment type="similarity">
    <text evidence="2">Belongs to the guanylate kinase family.</text>
</comment>
<dbReference type="OrthoDB" id="6334211at2759"/>
<dbReference type="HOGENOM" id="CLU_001715_0_2_1"/>
<dbReference type="SUPFAM" id="SSF52540">
    <property type="entry name" value="P-loop containing nucleoside triphosphate hydrolases"/>
    <property type="match status" value="1"/>
</dbReference>
<evidence type="ECO:0000256" key="1">
    <source>
        <dbReference type="ARBA" id="ARBA00004229"/>
    </source>
</evidence>
<dbReference type="GeneID" id="17309800"/>
<keyword evidence="4" id="KW-0808">Transferase</keyword>
<reference evidence="11" key="2">
    <citation type="submission" date="2012-11" db="EMBL/GenBank/DDBJ databases">
        <authorList>
            <person name="Kuo A."/>
            <person name="Curtis B.A."/>
            <person name="Tanifuji G."/>
            <person name="Burki F."/>
            <person name="Gruber A."/>
            <person name="Irimia M."/>
            <person name="Maruyama S."/>
            <person name="Arias M.C."/>
            <person name="Ball S.G."/>
            <person name="Gile G.H."/>
            <person name="Hirakawa Y."/>
            <person name="Hopkins J.F."/>
            <person name="Rensing S.A."/>
            <person name="Schmutz J."/>
            <person name="Symeonidi A."/>
            <person name="Elias M."/>
            <person name="Eveleigh R.J."/>
            <person name="Herman E.K."/>
            <person name="Klute M.J."/>
            <person name="Nakayama T."/>
            <person name="Obornik M."/>
            <person name="Reyes-Prieto A."/>
            <person name="Armbrust E.V."/>
            <person name="Aves S.J."/>
            <person name="Beiko R.G."/>
            <person name="Coutinho P."/>
            <person name="Dacks J.B."/>
            <person name="Durnford D.G."/>
            <person name="Fast N.M."/>
            <person name="Green B.R."/>
            <person name="Grisdale C."/>
            <person name="Hempe F."/>
            <person name="Henrissat B."/>
            <person name="Hoppner M.P."/>
            <person name="Ishida K.-I."/>
            <person name="Kim E."/>
            <person name="Koreny L."/>
            <person name="Kroth P.G."/>
            <person name="Liu Y."/>
            <person name="Malik S.-B."/>
            <person name="Maier U.G."/>
            <person name="McRose D."/>
            <person name="Mock T."/>
            <person name="Neilson J.A."/>
            <person name="Onodera N.T."/>
            <person name="Poole A.M."/>
            <person name="Pritham E.J."/>
            <person name="Richards T.A."/>
            <person name="Rocap G."/>
            <person name="Roy S.W."/>
            <person name="Sarai C."/>
            <person name="Schaack S."/>
            <person name="Shirato S."/>
            <person name="Slamovits C.H."/>
            <person name="Spencer D.F."/>
            <person name="Suzuki S."/>
            <person name="Worden A.Z."/>
            <person name="Zauner S."/>
            <person name="Barry K."/>
            <person name="Bell C."/>
            <person name="Bharti A.K."/>
            <person name="Crow J.A."/>
            <person name="Grimwood J."/>
            <person name="Kramer R."/>
            <person name="Lindquist E."/>
            <person name="Lucas S."/>
            <person name="Salamov A."/>
            <person name="McFadden G.I."/>
            <person name="Lane C.E."/>
            <person name="Keeling P.J."/>
            <person name="Gray M.W."/>
            <person name="Grigoriev I.V."/>
            <person name="Archibald J.M."/>
        </authorList>
    </citation>
    <scope>NUCLEOTIDE SEQUENCE</scope>
    <source>
        <strain evidence="11">CCMP2712</strain>
    </source>
</reference>
<name>L1JX84_GUITC</name>
<gene>
    <name evidence="9" type="ORF">GUITHDRAFT_92151</name>
</gene>
<reference evidence="9 11" key="1">
    <citation type="journal article" date="2012" name="Nature">
        <title>Algal genomes reveal evolutionary mosaicism and the fate of nucleomorphs.</title>
        <authorList>
            <consortium name="DOE Joint Genome Institute"/>
            <person name="Curtis B.A."/>
            <person name="Tanifuji G."/>
            <person name="Burki F."/>
            <person name="Gruber A."/>
            <person name="Irimia M."/>
            <person name="Maruyama S."/>
            <person name="Arias M.C."/>
            <person name="Ball S.G."/>
            <person name="Gile G.H."/>
            <person name="Hirakawa Y."/>
            <person name="Hopkins J.F."/>
            <person name="Kuo A."/>
            <person name="Rensing S.A."/>
            <person name="Schmutz J."/>
            <person name="Symeonidi A."/>
            <person name="Elias M."/>
            <person name="Eveleigh R.J."/>
            <person name="Herman E.K."/>
            <person name="Klute M.J."/>
            <person name="Nakayama T."/>
            <person name="Obornik M."/>
            <person name="Reyes-Prieto A."/>
            <person name="Armbrust E.V."/>
            <person name="Aves S.J."/>
            <person name="Beiko R.G."/>
            <person name="Coutinho P."/>
            <person name="Dacks J.B."/>
            <person name="Durnford D.G."/>
            <person name="Fast N.M."/>
            <person name="Green B.R."/>
            <person name="Grisdale C.J."/>
            <person name="Hempel F."/>
            <person name="Henrissat B."/>
            <person name="Hoppner M.P."/>
            <person name="Ishida K."/>
            <person name="Kim E."/>
            <person name="Koreny L."/>
            <person name="Kroth P.G."/>
            <person name="Liu Y."/>
            <person name="Malik S.B."/>
            <person name="Maier U.G."/>
            <person name="McRose D."/>
            <person name="Mock T."/>
            <person name="Neilson J.A."/>
            <person name="Onodera N.T."/>
            <person name="Poole A.M."/>
            <person name="Pritham E.J."/>
            <person name="Richards T.A."/>
            <person name="Rocap G."/>
            <person name="Roy S.W."/>
            <person name="Sarai C."/>
            <person name="Schaack S."/>
            <person name="Shirato S."/>
            <person name="Slamovits C.H."/>
            <person name="Spencer D.F."/>
            <person name="Suzuki S."/>
            <person name="Worden A.Z."/>
            <person name="Zauner S."/>
            <person name="Barry K."/>
            <person name="Bell C."/>
            <person name="Bharti A.K."/>
            <person name="Crow J.A."/>
            <person name="Grimwood J."/>
            <person name="Kramer R."/>
            <person name="Lindquist E."/>
            <person name="Lucas S."/>
            <person name="Salamov A."/>
            <person name="McFadden G.I."/>
            <person name="Lane C.E."/>
            <person name="Keeling P.J."/>
            <person name="Gray M.W."/>
            <person name="Grigoriev I.V."/>
            <person name="Archibald J.M."/>
        </authorList>
    </citation>
    <scope>NUCLEOTIDE SEQUENCE</scope>
    <source>
        <strain evidence="9 11">CCMP2712</strain>
    </source>
</reference>
<dbReference type="PROSITE" id="PS50052">
    <property type="entry name" value="GUANYLATE_KINASE_2"/>
    <property type="match status" value="1"/>
</dbReference>
<organism evidence="9">
    <name type="scientific">Guillardia theta (strain CCMP2712)</name>
    <name type="common">Cryptophyte</name>
    <dbReference type="NCBI Taxonomy" id="905079"/>
    <lineage>
        <taxon>Eukaryota</taxon>
        <taxon>Cryptophyceae</taxon>
        <taxon>Pyrenomonadales</taxon>
        <taxon>Geminigeraceae</taxon>
        <taxon>Guillardia</taxon>
    </lineage>
</organism>
<dbReference type="PROSITE" id="PS00856">
    <property type="entry name" value="GUANYLATE_KINASE_1"/>
    <property type="match status" value="1"/>
</dbReference>
<evidence type="ECO:0000256" key="5">
    <source>
        <dbReference type="ARBA" id="ARBA00022741"/>
    </source>
</evidence>
<dbReference type="eggNOG" id="KOG0707">
    <property type="taxonomic scope" value="Eukaryota"/>
</dbReference>
<dbReference type="CDD" id="cd00071">
    <property type="entry name" value="GMPK"/>
    <property type="match status" value="1"/>
</dbReference>
<reference evidence="10" key="3">
    <citation type="submission" date="2015-06" db="UniProtKB">
        <authorList>
            <consortium name="EnsemblProtists"/>
        </authorList>
    </citation>
    <scope>IDENTIFICATION</scope>
</reference>
<dbReference type="FunFam" id="3.40.50.300:FF:000776">
    <property type="entry name" value="Guanylate kinase 2"/>
    <property type="match status" value="1"/>
</dbReference>
<sequence length="195" mass="21402">MAGRRALVVCGPSGVGKGTLIDKLKSEFSSLISFSVSHTTRQPRPGEVNGVHYHFVEHEQMEEEIAQGKFLEHANVHGNLYGTSKSAVEDVAKAGKVCILDIDVQGCRSCRKAGLLASFVFVVPPSVEELERRLRGRGTETEDKILKRLANAKSELEAKDEPGLFDHQIVNDDIEKAYTELKGIFLPLAENVKSS</sequence>
<evidence type="ECO:0000313" key="11">
    <source>
        <dbReference type="Proteomes" id="UP000011087"/>
    </source>
</evidence>
<evidence type="ECO:0000256" key="6">
    <source>
        <dbReference type="ARBA" id="ARBA00022777"/>
    </source>
</evidence>